<accession>A0AAC8XPG9</accession>
<evidence type="ECO:0000313" key="2">
    <source>
        <dbReference type="EMBL" id="AMJ80836.1"/>
    </source>
</evidence>
<sequence>MKKEFRCLLLLAMSVANSHFALADDPGNIVSGQAPMKTAGNIISDFPQERLITQIGNVRFENTDILISGPNGLDLSYHSIISAKGILSSGQPQIHLFDENLKDHNRNQAQCFPDYTKLSVLFAKSDLKIAGFNASSDSPSSTLYNYDDNSILKCEGSIPIVQRPNGLKYYFEYGFESYIDDGKKKKVYTPYKVEDHFGNWITFDNHFPATSPYTSITYDERSDGQRIYKKTRPYTFPDGDTGSIYEVSANNRVFKYYKNEIGLVEKIIDPIGRETVFEYGSGTGLNNVILKITTPQKLVAEYHYAPEFDNGGLRLINPDNPLGIDLGFTSGRLTGKTISGPGIEPREWLYYQGGSSRGSVKFISIEYNKDGETDVVDEYRFASALEKNGLLLSFKRYAGTFPQNHNQNIDYLNFPVIYSEETSYSQINTADYGCDIEGSTAANSVFFNCERYRPTLKTTTVKKSDGIDSYFEKYEDYDSYGNARKVTLYSSAQINKKRHIKYQFLNDKINWLIGLPRKTSISTDGVSYKLAEEVTYHSASSSYKSKPNCIYDVGIRKSCNLSFHGTGDLKKKELENSSRWVEFSDYKRGVAQTIKVPFASGSSTQTSELVVDNNGWVTKTTDFEGNCYSQGYNDLGWIVSEVSCDSYYLPEVHTYGYVGGSEQSGPVKAGMYKETKTVGNKEEKKFIDALGRNVLLSIRDTNDSSTNRYKSFEYDKNSKLTFESNWSKDPSTQYGTEFENDFIGRVETNTDTANDAKTTFDYLSGDIEIITDPRGFDTEIRYLTYGKPFSNRIVETKSPENVTTTIELNEFDSITSVSQGGIEEKRVYNTNGLLCKIVRPDVGNTAFSYNDLGEVYWSAASTSVDSELSCDSSVTFSHKVFYTYDNHGKITWVNYKDSTPDINYTYDKNDRVKSVTSDGVATYVNYNSVNLISSESARYKNYTIRHHYDYDSLMNIKSMTYSNGETVTFDPNALGQQNSAGNYASDIKYHPNGQIASFNYGNGFEFSSSLDNSNRIQYLQDVRTSDVVASNYFFKYDKSGNLEKITDYRSSLYNLSLRYDGLNRLRFIDDSFMGNGSLTYDGMNNIKSYRLGNASFTYNYSSNKKLESITGSIQRSFGYDDRGNIISDGEKSLSFSRDNRPRNITRGTSSKNFVYDGNGNRAQKNSTNSFTRFFYSQSGKLLYTFNEKGVGENYIYIGNKLIAKNRHDVLSSAMNCNTPCVGRAIIKDPKEKAKVTINNSFNCPSGNCSVTWHRDGGIALLSTPIKTNSAITIERVCSQGVPTALTGNVWAVVKDNTTSNQISSFKQTVTLYCESIIVVGPGNPGNES</sequence>
<geneLocation type="plasmid" evidence="2 3">
    <name>pAMEDUM8_300</name>
</geneLocation>
<protein>
    <submittedName>
        <fullName evidence="2">Uncharacterized protein</fullName>
    </submittedName>
</protein>
<keyword evidence="2" id="KW-0614">Plasmid</keyword>
<evidence type="ECO:0000256" key="1">
    <source>
        <dbReference type="SAM" id="SignalP"/>
    </source>
</evidence>
<dbReference type="Proteomes" id="UP000061468">
    <property type="component" value="Plasmid pAMEDUM8_300"/>
</dbReference>
<gene>
    <name evidence="2" type="ORF">AV942_20885</name>
</gene>
<keyword evidence="1" id="KW-0732">Signal</keyword>
<name>A0AAC8XPG9_9ALTE</name>
<dbReference type="Gene3D" id="2.180.10.10">
    <property type="entry name" value="RHS repeat-associated core"/>
    <property type="match status" value="1"/>
</dbReference>
<evidence type="ECO:0000313" key="3">
    <source>
        <dbReference type="Proteomes" id="UP000061468"/>
    </source>
</evidence>
<feature type="chain" id="PRO_5042065905" evidence="1">
    <location>
        <begin position="24"/>
        <end position="1328"/>
    </location>
</feature>
<dbReference type="RefSeq" id="WP_061093562.1">
    <property type="nucleotide sequence ID" value="NZ_CAKMLI010000003.1"/>
</dbReference>
<reference evidence="2 3" key="1">
    <citation type="submission" date="2015-12" db="EMBL/GenBank/DDBJ databases">
        <title>Intraspecies pangenome expansion in the marine bacterium Alteromonas.</title>
        <authorList>
            <person name="Lopez-Perez M."/>
            <person name="Rodriguez-Valera F."/>
        </authorList>
    </citation>
    <scope>NUCLEOTIDE SEQUENCE [LARGE SCALE GENOMIC DNA]</scope>
    <source>
        <strain evidence="2 3">UM8</strain>
        <plasmid evidence="2 3">pAMEDUM8_300</plasmid>
    </source>
</reference>
<proteinExistence type="predicted"/>
<feature type="signal peptide" evidence="1">
    <location>
        <begin position="1"/>
        <end position="23"/>
    </location>
</feature>
<dbReference type="EMBL" id="CP013929">
    <property type="protein sequence ID" value="AMJ80836.1"/>
    <property type="molecule type" value="Genomic_DNA"/>
</dbReference>
<organism evidence="2 3">
    <name type="scientific">Alteromonas mediterranea</name>
    <dbReference type="NCBI Taxonomy" id="314275"/>
    <lineage>
        <taxon>Bacteria</taxon>
        <taxon>Pseudomonadati</taxon>
        <taxon>Pseudomonadota</taxon>
        <taxon>Gammaproteobacteria</taxon>
        <taxon>Alteromonadales</taxon>
        <taxon>Alteromonadaceae</taxon>
        <taxon>Alteromonas/Salinimonas group</taxon>
        <taxon>Alteromonas</taxon>
    </lineage>
</organism>